<reference evidence="1 2" key="1">
    <citation type="submission" date="2020-06" db="EMBL/GenBank/DDBJ databases">
        <title>Transcriptomic and genomic resources for Thalictrum thalictroides and T. hernandezii: Facilitating candidate gene discovery in an emerging model plant lineage.</title>
        <authorList>
            <person name="Arias T."/>
            <person name="Riano-Pachon D.M."/>
            <person name="Di Stilio V.S."/>
        </authorList>
    </citation>
    <scope>NUCLEOTIDE SEQUENCE [LARGE SCALE GENOMIC DNA]</scope>
    <source>
        <strain evidence="2">cv. WT478/WT964</strain>
        <tissue evidence="1">Leaves</tissue>
    </source>
</reference>
<evidence type="ECO:0000313" key="2">
    <source>
        <dbReference type="Proteomes" id="UP000554482"/>
    </source>
</evidence>
<organism evidence="1 2">
    <name type="scientific">Thalictrum thalictroides</name>
    <name type="common">Rue-anemone</name>
    <name type="synonym">Anemone thalictroides</name>
    <dbReference type="NCBI Taxonomy" id="46969"/>
    <lineage>
        <taxon>Eukaryota</taxon>
        <taxon>Viridiplantae</taxon>
        <taxon>Streptophyta</taxon>
        <taxon>Embryophyta</taxon>
        <taxon>Tracheophyta</taxon>
        <taxon>Spermatophyta</taxon>
        <taxon>Magnoliopsida</taxon>
        <taxon>Ranunculales</taxon>
        <taxon>Ranunculaceae</taxon>
        <taxon>Thalictroideae</taxon>
        <taxon>Thalictrum</taxon>
    </lineage>
</organism>
<name>A0A7J6X2Z4_THATH</name>
<proteinExistence type="predicted"/>
<dbReference type="Proteomes" id="UP000554482">
    <property type="component" value="Unassembled WGS sequence"/>
</dbReference>
<comment type="caution">
    <text evidence="1">The sequence shown here is derived from an EMBL/GenBank/DDBJ whole genome shotgun (WGS) entry which is preliminary data.</text>
</comment>
<evidence type="ECO:0000313" key="1">
    <source>
        <dbReference type="EMBL" id="KAF5203713.1"/>
    </source>
</evidence>
<sequence length="128" mass="14804">MNLNAECILCKLHSETAIHLFFQCVTSQSIWIELDDFVIDVSDLLTRSQTVEGLLQQWPTHNSDSMGARLWALLPYAIIWNLWLTCNTLIFRNCALSLDQICRNIKATLWFWLGGSTLYNNFGDLLRH</sequence>
<gene>
    <name evidence="1" type="ORF">FRX31_006700</name>
</gene>
<protein>
    <recommendedName>
        <fullName evidence="3">Reverse transcriptase zinc-binding domain-containing protein</fullName>
    </recommendedName>
</protein>
<dbReference type="EMBL" id="JABWDY010006402">
    <property type="protein sequence ID" value="KAF5203713.1"/>
    <property type="molecule type" value="Genomic_DNA"/>
</dbReference>
<accession>A0A7J6X2Z4</accession>
<keyword evidence="2" id="KW-1185">Reference proteome</keyword>
<evidence type="ECO:0008006" key="3">
    <source>
        <dbReference type="Google" id="ProtNLM"/>
    </source>
</evidence>
<dbReference type="OrthoDB" id="683646at2759"/>
<dbReference type="AlphaFoldDB" id="A0A7J6X2Z4"/>